<keyword evidence="4" id="KW-0457">Lysine biosynthesis</keyword>
<accession>A0A256LGP6</accession>
<comment type="cofactor">
    <cofactor evidence="5">
        <name>Mn(2+)</name>
        <dbReference type="ChEBI" id="CHEBI:29035"/>
    </cofactor>
    <text evidence="5">The Mn(2+) ion enhances activity.</text>
</comment>
<keyword evidence="9" id="KW-1185">Reference proteome</keyword>
<evidence type="ECO:0000256" key="2">
    <source>
        <dbReference type="ARBA" id="ARBA00022801"/>
    </source>
</evidence>
<dbReference type="EMBL" id="NGNX01000008">
    <property type="protein sequence ID" value="OYR92618.1"/>
    <property type="molecule type" value="Genomic_DNA"/>
</dbReference>
<comment type="caution">
    <text evidence="8">The sequence shown here is derived from an EMBL/GenBank/DDBJ whole genome shotgun (WGS) entry which is preliminary data.</text>
</comment>
<dbReference type="FunFam" id="3.30.70.360:FF:000001">
    <property type="entry name" value="N-acetyldiaminopimelate deacetylase"/>
    <property type="match status" value="1"/>
</dbReference>
<evidence type="ECO:0000313" key="9">
    <source>
        <dbReference type="Proteomes" id="UP000216316"/>
    </source>
</evidence>
<keyword evidence="3" id="KW-0220">Diaminopimelate biosynthesis</keyword>
<keyword evidence="2 8" id="KW-0378">Hydrolase</keyword>
<dbReference type="GO" id="GO:0019877">
    <property type="term" value="P:diaminopimelate biosynthetic process"/>
    <property type="evidence" value="ECO:0007669"/>
    <property type="project" value="UniProtKB-KW"/>
</dbReference>
<dbReference type="PANTHER" id="PTHR11014">
    <property type="entry name" value="PEPTIDASE M20 FAMILY MEMBER"/>
    <property type="match status" value="1"/>
</dbReference>
<dbReference type="InterPro" id="IPR011650">
    <property type="entry name" value="Peptidase_M20_dimer"/>
</dbReference>
<keyword evidence="5" id="KW-0464">Manganese</keyword>
<gene>
    <name evidence="7" type="ORF">CBF53_02490</name>
    <name evidence="8" type="ORF">CBF70_02930</name>
</gene>
<dbReference type="EMBL" id="NGNV01000008">
    <property type="protein sequence ID" value="OYR88638.1"/>
    <property type="molecule type" value="Genomic_DNA"/>
</dbReference>
<evidence type="ECO:0000256" key="5">
    <source>
        <dbReference type="PIRSR" id="PIRSR005962-1"/>
    </source>
</evidence>
<dbReference type="Pfam" id="PF01546">
    <property type="entry name" value="Peptidase_M20"/>
    <property type="match status" value="1"/>
</dbReference>
<evidence type="ECO:0000259" key="6">
    <source>
        <dbReference type="Pfam" id="PF07687"/>
    </source>
</evidence>
<dbReference type="Proteomes" id="UP000215828">
    <property type="component" value="Unassembled WGS sequence"/>
</dbReference>
<feature type="binding site" evidence="5">
    <location>
        <position position="109"/>
    </location>
    <ligand>
        <name>Mn(2+)</name>
        <dbReference type="ChEBI" id="CHEBI:29035"/>
        <label>2</label>
    </ligand>
</feature>
<dbReference type="SUPFAM" id="SSF55031">
    <property type="entry name" value="Bacterial exopeptidase dimerisation domain"/>
    <property type="match status" value="1"/>
</dbReference>
<dbReference type="GO" id="GO:0009085">
    <property type="term" value="P:lysine biosynthetic process"/>
    <property type="evidence" value="ECO:0007669"/>
    <property type="project" value="UniProtKB-KW"/>
</dbReference>
<feature type="domain" description="Peptidase M20 dimerisation" evidence="6">
    <location>
        <begin position="187"/>
        <end position="283"/>
    </location>
</feature>
<proteinExistence type="predicted"/>
<feature type="binding site" evidence="5">
    <location>
        <position position="168"/>
    </location>
    <ligand>
        <name>Mn(2+)</name>
        <dbReference type="ChEBI" id="CHEBI:29035"/>
        <label>2</label>
    </ligand>
</feature>
<organism evidence="8">
    <name type="scientific">Lactobacillus taiwanensis</name>
    <dbReference type="NCBI Taxonomy" id="508451"/>
    <lineage>
        <taxon>Bacteria</taxon>
        <taxon>Bacillati</taxon>
        <taxon>Bacillota</taxon>
        <taxon>Bacilli</taxon>
        <taxon>Lactobacillales</taxon>
        <taxon>Lactobacillaceae</taxon>
        <taxon>Lactobacillus</taxon>
    </lineage>
</organism>
<feature type="binding site" evidence="5">
    <location>
        <position position="368"/>
    </location>
    <ligand>
        <name>Mn(2+)</name>
        <dbReference type="ChEBI" id="CHEBI:29035"/>
        <label>2</label>
    </ligand>
</feature>
<dbReference type="PIRSF" id="PIRSF005962">
    <property type="entry name" value="Pept_M20D_amidohydro"/>
    <property type="match status" value="1"/>
</dbReference>
<evidence type="ECO:0000313" key="8">
    <source>
        <dbReference type="EMBL" id="OYR92618.1"/>
    </source>
</evidence>
<reference evidence="8" key="1">
    <citation type="submission" date="2017-04" db="EMBL/GenBank/DDBJ databases">
        <authorList>
            <person name="Afonso C.L."/>
            <person name="Miller P.J."/>
            <person name="Scott M.A."/>
            <person name="Spackman E."/>
            <person name="Goraichik I."/>
            <person name="Dimitrov K.M."/>
            <person name="Suarez D.L."/>
            <person name="Swayne D.E."/>
        </authorList>
    </citation>
    <scope>NUCLEOTIDE SEQUENCE [LARGE SCALE GENOMIC DNA]</scope>
    <source>
        <strain evidence="8">609q</strain>
    </source>
</reference>
<feature type="binding site" evidence="5">
    <location>
        <position position="107"/>
    </location>
    <ligand>
        <name>Mn(2+)</name>
        <dbReference type="ChEBI" id="CHEBI:29035"/>
        <label>2</label>
    </ligand>
</feature>
<dbReference type="Gene3D" id="3.40.630.10">
    <property type="entry name" value="Zn peptidases"/>
    <property type="match status" value="1"/>
</dbReference>
<dbReference type="GO" id="GO:0050118">
    <property type="term" value="F:N-acetyldiaminopimelate deacetylase activity"/>
    <property type="evidence" value="ECO:0007669"/>
    <property type="project" value="UniProtKB-ARBA"/>
</dbReference>
<keyword evidence="5" id="KW-0479">Metal-binding</keyword>
<evidence type="ECO:0000256" key="3">
    <source>
        <dbReference type="ARBA" id="ARBA00022915"/>
    </source>
</evidence>
<dbReference type="InterPro" id="IPR017439">
    <property type="entry name" value="Amidohydrolase"/>
</dbReference>
<dbReference type="AlphaFoldDB" id="A0A256LGP6"/>
<sequence length="395" mass="43831">MDANFESELMQLLDEHKDEMIKLRRYLHEHPEPSFHEKHTAEFIKNYYRDLDCKVHDCGDGYGIVVDINADKPGKKLAWRADFDALQIQEDNDLPFKSQNPGVMHACGHDGHTAYLLVLGKCLIQLKDKINGSIRLIHQPAEEVAPGGALSMIKDGALDDVDDICGIHVMSTMPTGTVQLHAGPTQTGRANFDLTFTGKGGHASMPQLSNDAIVAGSYFVTQLQTIVSRRLNPFEVGSITIGSFDGVGSYNAIKGQVKLKGDVRVMSKETRKVIKENIEQIVKGTDVTFGVKSKLDYDDNYPVLINNRDLTKEVETWIKESDIPEVRAVKDSGVVNASEDFAYFAQKKPACFFYVGCQPKDGGIYPHHSPKFMMNEDCLIICAKSAASVICHYFA</sequence>
<dbReference type="NCBIfam" id="TIGR01891">
    <property type="entry name" value="amidohydrolases"/>
    <property type="match status" value="1"/>
</dbReference>
<dbReference type="InterPro" id="IPR002933">
    <property type="entry name" value="Peptidase_M20"/>
</dbReference>
<evidence type="ECO:0000256" key="1">
    <source>
        <dbReference type="ARBA" id="ARBA00022605"/>
    </source>
</evidence>
<dbReference type="InterPro" id="IPR036264">
    <property type="entry name" value="Bact_exopeptidase_dim_dom"/>
</dbReference>
<reference evidence="8 9" key="3">
    <citation type="submission" date="2017-09" db="EMBL/GenBank/DDBJ databases">
        <title>Tripartite evolution among Lactobacillus johnsonii, Lactobacillus taiwanensis, Lactobacillus reuteri and their rodent host.</title>
        <authorList>
            <person name="Wang T."/>
            <person name="Knowles S."/>
            <person name="Cheng C."/>
        </authorList>
    </citation>
    <scope>NUCLEOTIDE SEQUENCE [LARGE SCALE GENOMIC DNA]</scope>
    <source>
        <strain evidence="8">609q</strain>
        <strain evidence="7 9">609u</strain>
    </source>
</reference>
<protein>
    <submittedName>
        <fullName evidence="8">Amidohydrolase</fullName>
    </submittedName>
</protein>
<evidence type="ECO:0000256" key="4">
    <source>
        <dbReference type="ARBA" id="ARBA00023154"/>
    </source>
</evidence>
<name>A0A256LGP6_9LACO</name>
<keyword evidence="1" id="KW-0028">Amino-acid biosynthesis</keyword>
<dbReference type="Gene3D" id="3.30.70.360">
    <property type="match status" value="1"/>
</dbReference>
<dbReference type="Pfam" id="PF07687">
    <property type="entry name" value="M20_dimer"/>
    <property type="match status" value="1"/>
</dbReference>
<evidence type="ECO:0000313" key="7">
    <source>
        <dbReference type="EMBL" id="OYR88638.1"/>
    </source>
</evidence>
<dbReference type="SUPFAM" id="SSF53187">
    <property type="entry name" value="Zn-dependent exopeptidases"/>
    <property type="match status" value="1"/>
</dbReference>
<dbReference type="GO" id="GO:0046872">
    <property type="term" value="F:metal ion binding"/>
    <property type="evidence" value="ECO:0007669"/>
    <property type="project" value="UniProtKB-KW"/>
</dbReference>
<dbReference type="Proteomes" id="UP000216316">
    <property type="component" value="Unassembled WGS sequence"/>
</dbReference>
<dbReference type="RefSeq" id="WP_094496901.1">
    <property type="nucleotide sequence ID" value="NZ_NGNV01000008.1"/>
</dbReference>
<dbReference type="PANTHER" id="PTHR11014:SF63">
    <property type="entry name" value="METALLOPEPTIDASE, PUTATIVE (AFU_ORTHOLOGUE AFUA_6G09600)-RELATED"/>
    <property type="match status" value="1"/>
</dbReference>
<feature type="binding site" evidence="5">
    <location>
        <position position="143"/>
    </location>
    <ligand>
        <name>Mn(2+)</name>
        <dbReference type="ChEBI" id="CHEBI:29035"/>
        <label>2</label>
    </ligand>
</feature>
<reference evidence="7" key="2">
    <citation type="submission" date="2017-05" db="EMBL/GenBank/DDBJ databases">
        <authorList>
            <person name="Lin X.B."/>
            <person name="Stothard P."/>
            <person name="Tasseva G."/>
            <person name="Walter J."/>
        </authorList>
    </citation>
    <scope>NUCLEOTIDE SEQUENCE</scope>
    <source>
        <strain evidence="7">609u</strain>
    </source>
</reference>